<dbReference type="SUPFAM" id="SSF51735">
    <property type="entry name" value="NAD(P)-binding Rossmann-fold domains"/>
    <property type="match status" value="1"/>
</dbReference>
<comment type="similarity">
    <text evidence="1">Belongs to the short-chain dehydrogenases/reductases (SDR) family.</text>
</comment>
<dbReference type="PANTHER" id="PTHR24320:SF283">
    <property type="entry name" value="RETINOL DEHYDROGENASE 11"/>
    <property type="match status" value="1"/>
</dbReference>
<dbReference type="AlphaFoldDB" id="A0A9P9ARR7"/>
<dbReference type="Pfam" id="PF00106">
    <property type="entry name" value="adh_short"/>
    <property type="match status" value="1"/>
</dbReference>
<evidence type="ECO:0000256" key="1">
    <source>
        <dbReference type="ARBA" id="ARBA00006484"/>
    </source>
</evidence>
<evidence type="ECO:0000313" key="3">
    <source>
        <dbReference type="EMBL" id="KAH6892471.1"/>
    </source>
</evidence>
<dbReference type="InterPro" id="IPR036291">
    <property type="entry name" value="NAD(P)-bd_dom_sf"/>
</dbReference>
<gene>
    <name evidence="3" type="ORF">B0T10DRAFT_594219</name>
</gene>
<organism evidence="3 4">
    <name type="scientific">Thelonectria olida</name>
    <dbReference type="NCBI Taxonomy" id="1576542"/>
    <lineage>
        <taxon>Eukaryota</taxon>
        <taxon>Fungi</taxon>
        <taxon>Dikarya</taxon>
        <taxon>Ascomycota</taxon>
        <taxon>Pezizomycotina</taxon>
        <taxon>Sordariomycetes</taxon>
        <taxon>Hypocreomycetidae</taxon>
        <taxon>Hypocreales</taxon>
        <taxon>Nectriaceae</taxon>
        <taxon>Thelonectria</taxon>
    </lineage>
</organism>
<dbReference type="OrthoDB" id="191139at2759"/>
<dbReference type="InterPro" id="IPR002347">
    <property type="entry name" value="SDR_fam"/>
</dbReference>
<dbReference type="PANTHER" id="PTHR24320">
    <property type="entry name" value="RETINOL DEHYDROGENASE"/>
    <property type="match status" value="1"/>
</dbReference>
<keyword evidence="4" id="KW-1185">Reference proteome</keyword>
<dbReference type="EMBL" id="JAGPYM010000007">
    <property type="protein sequence ID" value="KAH6892471.1"/>
    <property type="molecule type" value="Genomic_DNA"/>
</dbReference>
<comment type="caution">
    <text evidence="3">The sequence shown here is derived from an EMBL/GenBank/DDBJ whole genome shotgun (WGS) entry which is preliminary data.</text>
</comment>
<evidence type="ECO:0008006" key="5">
    <source>
        <dbReference type="Google" id="ProtNLM"/>
    </source>
</evidence>
<reference evidence="3 4" key="1">
    <citation type="journal article" date="2021" name="Nat. Commun.">
        <title>Genetic determinants of endophytism in the Arabidopsis root mycobiome.</title>
        <authorList>
            <person name="Mesny F."/>
            <person name="Miyauchi S."/>
            <person name="Thiergart T."/>
            <person name="Pickel B."/>
            <person name="Atanasova L."/>
            <person name="Karlsson M."/>
            <person name="Huettel B."/>
            <person name="Barry K.W."/>
            <person name="Haridas S."/>
            <person name="Chen C."/>
            <person name="Bauer D."/>
            <person name="Andreopoulos W."/>
            <person name="Pangilinan J."/>
            <person name="LaButti K."/>
            <person name="Riley R."/>
            <person name="Lipzen A."/>
            <person name="Clum A."/>
            <person name="Drula E."/>
            <person name="Henrissat B."/>
            <person name="Kohler A."/>
            <person name="Grigoriev I.V."/>
            <person name="Martin F.M."/>
            <person name="Hacquard S."/>
        </authorList>
    </citation>
    <scope>NUCLEOTIDE SEQUENCE [LARGE SCALE GENOMIC DNA]</scope>
    <source>
        <strain evidence="3 4">MPI-CAGE-CH-0241</strain>
    </source>
</reference>
<dbReference type="Gene3D" id="3.40.50.720">
    <property type="entry name" value="NAD(P)-binding Rossmann-like Domain"/>
    <property type="match status" value="1"/>
</dbReference>
<dbReference type="Proteomes" id="UP000777438">
    <property type="component" value="Unassembled WGS sequence"/>
</dbReference>
<evidence type="ECO:0000256" key="2">
    <source>
        <dbReference type="ARBA" id="ARBA00023002"/>
    </source>
</evidence>
<name>A0A9P9ARR7_9HYPO</name>
<sequence>MTSHPEFNTTTTGTEVAAAFSQQIKGKTDEVVITGVSPDGIGAATAAAIASQGPEKLVLASRTRKNLETVRSGIREAYGNVPVEVVTLDLSTIKSITDAAAEISSMVDRLDVLINNAGLTLQTRTLVTTPGETTVDLQLFTNHIGPFLFTELLLLKLLASESRSGTGGPRIVNLSSHGHRLSPIRFSDYAFQLDLYQGVPEDERPPSAIAPGFIQMTDGYPGFIAYGQSKTANILHAVELNTRLKRAGKSVLALSVHPGGVWKSTDQGAATTIVAAFDPMLSQTNEKTCLYLADCQLADDKLALHAKDSRSAARLWNETERMLGIESMLMKEEVRRGKVKLLATLQVVSTSPKQPPSLLTRVLQQL</sequence>
<keyword evidence="2" id="KW-0560">Oxidoreductase</keyword>
<protein>
    <recommendedName>
        <fullName evidence="5">NAD(P)-binding protein</fullName>
    </recommendedName>
</protein>
<accession>A0A9P9ARR7</accession>
<proteinExistence type="inferred from homology"/>
<evidence type="ECO:0000313" key="4">
    <source>
        <dbReference type="Proteomes" id="UP000777438"/>
    </source>
</evidence>
<dbReference type="GO" id="GO:0016491">
    <property type="term" value="F:oxidoreductase activity"/>
    <property type="evidence" value="ECO:0007669"/>
    <property type="project" value="UniProtKB-KW"/>
</dbReference>